<organism evidence="2 3">
    <name type="scientific">Cytospora chrysosperma</name>
    <name type="common">Cytospora canker fungus</name>
    <name type="synonym">Sphaeria chrysosperma</name>
    <dbReference type="NCBI Taxonomy" id="252740"/>
    <lineage>
        <taxon>Eukaryota</taxon>
        <taxon>Fungi</taxon>
        <taxon>Dikarya</taxon>
        <taxon>Ascomycota</taxon>
        <taxon>Pezizomycotina</taxon>
        <taxon>Sordariomycetes</taxon>
        <taxon>Sordariomycetidae</taxon>
        <taxon>Diaporthales</taxon>
        <taxon>Cytosporaceae</taxon>
        <taxon>Cytospora</taxon>
    </lineage>
</organism>
<gene>
    <name evidence="2" type="ORF">VSDG_01743</name>
</gene>
<keyword evidence="3" id="KW-1185">Reference proteome</keyword>
<evidence type="ECO:0000313" key="3">
    <source>
        <dbReference type="Proteomes" id="UP000284375"/>
    </source>
</evidence>
<dbReference type="AlphaFoldDB" id="A0A423WH69"/>
<proteinExistence type="predicted"/>
<name>A0A423WH69_CYTCH</name>
<evidence type="ECO:0000256" key="1">
    <source>
        <dbReference type="SAM" id="MobiDB-lite"/>
    </source>
</evidence>
<dbReference type="EMBL" id="LJZO01000004">
    <property type="protein sequence ID" value="ROW02717.1"/>
    <property type="molecule type" value="Genomic_DNA"/>
</dbReference>
<feature type="region of interest" description="Disordered" evidence="1">
    <location>
        <begin position="84"/>
        <end position="104"/>
    </location>
</feature>
<reference evidence="2 3" key="1">
    <citation type="submission" date="2015-09" db="EMBL/GenBank/DDBJ databases">
        <title>Host preference determinants of Valsa canker pathogens revealed by comparative genomics.</title>
        <authorList>
            <person name="Yin Z."/>
            <person name="Huang L."/>
        </authorList>
    </citation>
    <scope>NUCLEOTIDE SEQUENCE [LARGE SCALE GENOMIC DNA]</scope>
    <source>
        <strain evidence="2 3">YSFL</strain>
    </source>
</reference>
<accession>A0A423WH69</accession>
<protein>
    <submittedName>
        <fullName evidence="2">Uncharacterized protein</fullName>
    </submittedName>
</protein>
<evidence type="ECO:0000313" key="2">
    <source>
        <dbReference type="EMBL" id="ROW02717.1"/>
    </source>
</evidence>
<sequence>MEPPEKAETVGDRAPMDLDVAEANLDTEMTMDEPSSLYRLFDISNVQVPHNETATIFEVFPEAFTNNQNDDADDSLYDGSGTPGGTVSIYGQRPKTPTIDPDRHPYSYMVENPGQVPRALLTRKRVPKPWMFKIPRPLLHIYEKTDDGLPMFNIPGEVALERQFRQIPNPVNYLMVVRGFRLLMTIRNMTVANKAVLDARTLGIFIGRLFFGDKNTLKIFNKHFLPKNLEIVPALAHGEIHSHYNDLHHRFCKDKNLRLPEIVKLLRILEHFVREPRISARWQMEPVGRLKMAKSYMGLDGKMIVVPPGGADVPFGAELPRCVDLSPDFMRRFGKRWPFNMHPASVDVCDLTHVRKPKRHVALCPRQLQRVPPF</sequence>
<comment type="caution">
    <text evidence="2">The sequence shown here is derived from an EMBL/GenBank/DDBJ whole genome shotgun (WGS) entry which is preliminary data.</text>
</comment>
<dbReference type="Proteomes" id="UP000284375">
    <property type="component" value="Unassembled WGS sequence"/>
</dbReference>
<dbReference type="OrthoDB" id="5234205at2759"/>